<reference evidence="2" key="1">
    <citation type="submission" date="2020-03" db="EMBL/GenBank/DDBJ databases">
        <title>Long-read based genome assembly of a Labrador retriever dog.</title>
        <authorList>
            <person name="Eory L."/>
            <person name="Zhang W."/>
            <person name="Schoenebeck J."/>
        </authorList>
    </citation>
    <scope>NUCLEOTIDE SEQUENCE [LARGE SCALE GENOMIC DNA]</scope>
    <source>
        <strain evidence="2">Labrador retriever</strain>
    </source>
</reference>
<dbReference type="Ensembl" id="ENSCAFT00845025555.1">
    <property type="protein sequence ID" value="ENSCAFP00845020124.1"/>
    <property type="gene ID" value="ENSCAFG00845014292.1"/>
</dbReference>
<dbReference type="PANTHER" id="PTHR34914">
    <property type="entry name" value="LYMPHOCYTE EXPANSION MOLECULE"/>
    <property type="match status" value="1"/>
</dbReference>
<evidence type="ECO:0000256" key="1">
    <source>
        <dbReference type="SAM" id="MobiDB-lite"/>
    </source>
</evidence>
<feature type="compositionally biased region" description="Basic and acidic residues" evidence="1">
    <location>
        <begin position="437"/>
        <end position="449"/>
    </location>
</feature>
<dbReference type="PANTHER" id="PTHR34914:SF1">
    <property type="entry name" value="LYMPHOCYTE EXPANSION MOLECULE"/>
    <property type="match status" value="1"/>
</dbReference>
<reference evidence="2" key="2">
    <citation type="submission" date="2025-08" db="UniProtKB">
        <authorList>
            <consortium name="Ensembl"/>
        </authorList>
    </citation>
    <scope>IDENTIFICATION</scope>
    <source>
        <strain evidence="2">Boxer</strain>
    </source>
</reference>
<dbReference type="InterPro" id="IPR033557">
    <property type="entry name" value="CIMAP2"/>
</dbReference>
<dbReference type="Proteomes" id="UP000805418">
    <property type="component" value="Chromosome 5"/>
</dbReference>
<proteinExistence type="predicted"/>
<feature type="region of interest" description="Disordered" evidence="1">
    <location>
        <begin position="437"/>
        <end position="460"/>
    </location>
</feature>
<accession>A0A8I3NSZ5</accession>
<reference evidence="2" key="3">
    <citation type="submission" date="2025-09" db="UniProtKB">
        <authorList>
            <consortium name="Ensembl"/>
        </authorList>
    </citation>
    <scope>IDENTIFICATION</scope>
    <source>
        <strain evidence="2">Boxer</strain>
    </source>
</reference>
<dbReference type="OrthoDB" id="6275292at2759"/>
<protein>
    <submittedName>
        <fullName evidence="2">Ciliary microtubule associated protein 2</fullName>
    </submittedName>
</protein>
<organism evidence="2 3">
    <name type="scientific">Canis lupus familiaris</name>
    <name type="common">Dog</name>
    <name type="synonym">Canis familiaris</name>
    <dbReference type="NCBI Taxonomy" id="9615"/>
    <lineage>
        <taxon>Eukaryota</taxon>
        <taxon>Metazoa</taxon>
        <taxon>Chordata</taxon>
        <taxon>Craniata</taxon>
        <taxon>Vertebrata</taxon>
        <taxon>Euteleostomi</taxon>
        <taxon>Mammalia</taxon>
        <taxon>Eutheria</taxon>
        <taxon>Laurasiatheria</taxon>
        <taxon>Carnivora</taxon>
        <taxon>Caniformia</taxon>
        <taxon>Canidae</taxon>
        <taxon>Canis</taxon>
    </lineage>
</organism>
<evidence type="ECO:0000313" key="2">
    <source>
        <dbReference type="Ensembl" id="ENSCAFP00845020124.1"/>
    </source>
</evidence>
<dbReference type="AlphaFoldDB" id="A0A8I3NSZ5"/>
<gene>
    <name evidence="2" type="primary">CIMAP2</name>
</gene>
<evidence type="ECO:0000313" key="3">
    <source>
        <dbReference type="Proteomes" id="UP000805418"/>
    </source>
</evidence>
<dbReference type="GeneTree" id="ENSGT00390000015471"/>
<keyword evidence="3" id="KW-1185">Reference proteome</keyword>
<name>A0A8I3NSZ5_CANLF</name>
<sequence length="460" mass="51504">MGVKRFSGAPFGVQSHRFDVSAVYPNRKKFSTFTEAPYSRLYSVDLSHIGPGTYGYQETCFSKKKLREEVGTGWARAQEAIRLTQLPHFQYQAIMKEKQLQKEKLGPGSYNLKDFLEQLQEKPCSTRGLLSSGEIRFRGLIGNYYPGPGNYGVKGNPYTKLEEKAWNRSHSEGLMCRMTNKPSPLSHQGSGLAPGTYSLKSGIEAYLAQSMGTRGLYDTFSGDRSKPQPYGHYSVQKKKPRELMNFTSFVEELNSCHNKKRGVFSKISRNPETPTERIYWATLSQCPRKLATSGPGSWLPPEKECRHINQPPFLLSSKRMGIKTYQMILGSWNPVGVGHYLNTWLAETKDHRQRYRSLFLGGSKRYLSDLARDRLMQTGLCSVPGGLADLVVHFGKGVLAAEPLPQPVIQGAIEHLPELLPAHVAVGVQHLEPAKHEVGRLQGGERDPESLAVPDALHRL</sequence>